<dbReference type="PROSITE" id="PS00552">
    <property type="entry name" value="HTH_MERR_1"/>
    <property type="match status" value="1"/>
</dbReference>
<dbReference type="Pfam" id="PF00376">
    <property type="entry name" value="MerR"/>
    <property type="match status" value="1"/>
</dbReference>
<dbReference type="Pfam" id="PF09278">
    <property type="entry name" value="MerR-DNA-bind"/>
    <property type="match status" value="1"/>
</dbReference>
<keyword evidence="2" id="KW-0238">DNA-binding</keyword>
<evidence type="ECO:0000256" key="3">
    <source>
        <dbReference type="ARBA" id="ARBA00023163"/>
    </source>
</evidence>
<reference evidence="6" key="1">
    <citation type="journal article" date="2019" name="Int. J. Syst. Evol. Microbiol.">
        <title>The Global Catalogue of Microorganisms (GCM) 10K type strain sequencing project: providing services to taxonomists for standard genome sequencing and annotation.</title>
        <authorList>
            <consortium name="The Broad Institute Genomics Platform"/>
            <consortium name="The Broad Institute Genome Sequencing Center for Infectious Disease"/>
            <person name="Wu L."/>
            <person name="Ma J."/>
        </authorList>
    </citation>
    <scope>NUCLEOTIDE SEQUENCE [LARGE SCALE GENOMIC DNA]</scope>
    <source>
        <strain evidence="6">CCUG 57401</strain>
    </source>
</reference>
<protein>
    <submittedName>
        <fullName evidence="5">Helix-turn-helix domain-containing protein</fullName>
    </submittedName>
</protein>
<sequence length="157" mass="16758">MSAFPAHSIGAASRQTGCSVPTIRYYEEVGLLPPAARSEGNQRHYDAAAIRRLSFIRRCRDFGFTLEQVRELAGLVDQPTRDCVEVRDIAQAHLQQVQQKLAELQALEASLSAFVCSCDTACAGGPAVDCTILEELATPASAAPPARPPGPGRSCCS</sequence>
<dbReference type="PANTHER" id="PTHR30204:SF92">
    <property type="entry name" value="HTH-TYPE TRANSCRIPTIONAL REGULATOR ZNTR"/>
    <property type="match status" value="1"/>
</dbReference>
<gene>
    <name evidence="5" type="ORF">ACFPOE_17340</name>
</gene>
<dbReference type="RefSeq" id="WP_376851540.1">
    <property type="nucleotide sequence ID" value="NZ_JBHSMF010000009.1"/>
</dbReference>
<dbReference type="InterPro" id="IPR015358">
    <property type="entry name" value="Tscrpt_reg_MerR_DNA-bd"/>
</dbReference>
<evidence type="ECO:0000259" key="4">
    <source>
        <dbReference type="PROSITE" id="PS50937"/>
    </source>
</evidence>
<dbReference type="Proteomes" id="UP001596037">
    <property type="component" value="Unassembled WGS sequence"/>
</dbReference>
<proteinExistence type="predicted"/>
<organism evidence="5 6">
    <name type="scientific">Caenimonas terrae</name>
    <dbReference type="NCBI Taxonomy" id="696074"/>
    <lineage>
        <taxon>Bacteria</taxon>
        <taxon>Pseudomonadati</taxon>
        <taxon>Pseudomonadota</taxon>
        <taxon>Betaproteobacteria</taxon>
        <taxon>Burkholderiales</taxon>
        <taxon>Comamonadaceae</taxon>
        <taxon>Caenimonas</taxon>
    </lineage>
</organism>
<name>A0ABW0NJG6_9BURK</name>
<dbReference type="SUPFAM" id="SSF46955">
    <property type="entry name" value="Putative DNA-binding domain"/>
    <property type="match status" value="1"/>
</dbReference>
<dbReference type="InterPro" id="IPR009061">
    <property type="entry name" value="DNA-bd_dom_put_sf"/>
</dbReference>
<dbReference type="SMART" id="SM00422">
    <property type="entry name" value="HTH_MERR"/>
    <property type="match status" value="1"/>
</dbReference>
<dbReference type="Gene3D" id="1.10.1660.10">
    <property type="match status" value="1"/>
</dbReference>
<evidence type="ECO:0000256" key="1">
    <source>
        <dbReference type="ARBA" id="ARBA00023015"/>
    </source>
</evidence>
<dbReference type="PANTHER" id="PTHR30204">
    <property type="entry name" value="REDOX-CYCLING DRUG-SENSING TRANSCRIPTIONAL ACTIVATOR SOXR"/>
    <property type="match status" value="1"/>
</dbReference>
<dbReference type="PRINTS" id="PR00040">
    <property type="entry name" value="HTHMERR"/>
</dbReference>
<evidence type="ECO:0000313" key="6">
    <source>
        <dbReference type="Proteomes" id="UP001596037"/>
    </source>
</evidence>
<evidence type="ECO:0000256" key="2">
    <source>
        <dbReference type="ARBA" id="ARBA00023125"/>
    </source>
</evidence>
<accession>A0ABW0NJG6</accession>
<dbReference type="InterPro" id="IPR000551">
    <property type="entry name" value="MerR-type_HTH_dom"/>
</dbReference>
<feature type="domain" description="HTH merR-type" evidence="4">
    <location>
        <begin position="6"/>
        <end position="75"/>
    </location>
</feature>
<keyword evidence="3" id="KW-0804">Transcription</keyword>
<dbReference type="CDD" id="cd04785">
    <property type="entry name" value="HTH_CadR-PbrR-like"/>
    <property type="match status" value="1"/>
</dbReference>
<comment type="caution">
    <text evidence="5">The sequence shown here is derived from an EMBL/GenBank/DDBJ whole genome shotgun (WGS) entry which is preliminary data.</text>
</comment>
<evidence type="ECO:0000313" key="5">
    <source>
        <dbReference type="EMBL" id="MFC5499313.1"/>
    </source>
</evidence>
<keyword evidence="6" id="KW-1185">Reference proteome</keyword>
<keyword evidence="1" id="KW-0805">Transcription regulation</keyword>
<dbReference type="InterPro" id="IPR047057">
    <property type="entry name" value="MerR_fam"/>
</dbReference>
<dbReference type="PROSITE" id="PS50937">
    <property type="entry name" value="HTH_MERR_2"/>
    <property type="match status" value="1"/>
</dbReference>
<dbReference type="EMBL" id="JBHSMF010000009">
    <property type="protein sequence ID" value="MFC5499313.1"/>
    <property type="molecule type" value="Genomic_DNA"/>
</dbReference>